<name>A0A7I9ZSP3_9MYCO</name>
<keyword evidence="2" id="KW-1185">Reference proteome</keyword>
<dbReference type="Proteomes" id="UP000465304">
    <property type="component" value="Unassembled WGS sequence"/>
</dbReference>
<dbReference type="AlphaFoldDB" id="A0A7I9ZSP3"/>
<accession>A0A7I9ZSP3</accession>
<evidence type="ECO:0000313" key="1">
    <source>
        <dbReference type="EMBL" id="GFH04060.1"/>
    </source>
</evidence>
<organism evidence="1 2">
    <name type="scientific">Mycolicibacterium hippocampi</name>
    <dbReference type="NCBI Taxonomy" id="659824"/>
    <lineage>
        <taxon>Bacteria</taxon>
        <taxon>Bacillati</taxon>
        <taxon>Actinomycetota</taxon>
        <taxon>Actinomycetes</taxon>
        <taxon>Mycobacteriales</taxon>
        <taxon>Mycobacteriaceae</taxon>
        <taxon>Mycolicibacterium</taxon>
    </lineage>
</organism>
<evidence type="ECO:0000313" key="2">
    <source>
        <dbReference type="Proteomes" id="UP000465304"/>
    </source>
</evidence>
<dbReference type="EMBL" id="BLLB01000002">
    <property type="protein sequence ID" value="GFH04060.1"/>
    <property type="molecule type" value="Genomic_DNA"/>
</dbReference>
<proteinExistence type="predicted"/>
<protein>
    <submittedName>
        <fullName evidence="1">Uncharacterized protein</fullName>
    </submittedName>
</protein>
<reference evidence="1 2" key="1">
    <citation type="journal article" date="2019" name="Emerg. Microbes Infect.">
        <title>Comprehensive subspecies identification of 175 nontuberculous mycobacteria species based on 7547 genomic profiles.</title>
        <authorList>
            <person name="Matsumoto Y."/>
            <person name="Kinjo T."/>
            <person name="Motooka D."/>
            <person name="Nabeya D."/>
            <person name="Jung N."/>
            <person name="Uechi K."/>
            <person name="Horii T."/>
            <person name="Iida T."/>
            <person name="Fujita J."/>
            <person name="Nakamura S."/>
        </authorList>
    </citation>
    <scope>NUCLEOTIDE SEQUENCE [LARGE SCALE GENOMIC DNA]</scope>
    <source>
        <strain evidence="1 2">JCM 30996</strain>
    </source>
</reference>
<gene>
    <name evidence="1" type="ORF">MHIP_45430</name>
</gene>
<comment type="caution">
    <text evidence="1">The sequence shown here is derived from an EMBL/GenBank/DDBJ whole genome shotgun (WGS) entry which is preliminary data.</text>
</comment>
<sequence>MTAPLVPTPFARCVVCPHSETMGRHGAFIDVLSAPMRTPPSKKPTNVLAAVGVFASAAMLYAPVANADMLSGNYELRIEGRNDFHTWAWAVSRCGGSPDCRYITAIPMPIAKAFSYTGETQMTDGRYALTVDVPDGLRCGNIYYGPVIPTRDVYSWDAATLRGTLESSFAVGCDGRPGGTYVYPFTLVMM</sequence>